<keyword evidence="1" id="KW-1133">Transmembrane helix</keyword>
<feature type="non-terminal residue" evidence="2">
    <location>
        <position position="1"/>
    </location>
</feature>
<evidence type="ECO:0000313" key="2">
    <source>
        <dbReference type="EMBL" id="KKN06394.1"/>
    </source>
</evidence>
<organism evidence="2">
    <name type="scientific">marine sediment metagenome</name>
    <dbReference type="NCBI Taxonomy" id="412755"/>
    <lineage>
        <taxon>unclassified sequences</taxon>
        <taxon>metagenomes</taxon>
        <taxon>ecological metagenomes</taxon>
    </lineage>
</organism>
<protein>
    <submittedName>
        <fullName evidence="2">Uncharacterized protein</fullName>
    </submittedName>
</protein>
<evidence type="ECO:0000256" key="1">
    <source>
        <dbReference type="SAM" id="Phobius"/>
    </source>
</evidence>
<comment type="caution">
    <text evidence="2">The sequence shown here is derived from an EMBL/GenBank/DDBJ whole genome shotgun (WGS) entry which is preliminary data.</text>
</comment>
<feature type="transmembrane region" description="Helical" evidence="1">
    <location>
        <begin position="24"/>
        <end position="44"/>
    </location>
</feature>
<gene>
    <name evidence="2" type="ORF">LCGC14_1077810</name>
</gene>
<keyword evidence="1" id="KW-0812">Transmembrane</keyword>
<proteinExistence type="predicted"/>
<dbReference type="EMBL" id="LAZR01004697">
    <property type="protein sequence ID" value="KKN06394.1"/>
    <property type="molecule type" value="Genomic_DNA"/>
</dbReference>
<dbReference type="AlphaFoldDB" id="A0A0F9ML15"/>
<name>A0A0F9ML15_9ZZZZ</name>
<keyword evidence="1" id="KW-0472">Membrane</keyword>
<sequence length="45" mass="5199">ILKGGDSNVNRKANQKPFIMTDEVYGIVICSIWVVLRLNTRFYIL</sequence>
<accession>A0A0F9ML15</accession>
<reference evidence="2" key="1">
    <citation type="journal article" date="2015" name="Nature">
        <title>Complex archaea that bridge the gap between prokaryotes and eukaryotes.</title>
        <authorList>
            <person name="Spang A."/>
            <person name="Saw J.H."/>
            <person name="Jorgensen S.L."/>
            <person name="Zaremba-Niedzwiedzka K."/>
            <person name="Martijn J."/>
            <person name="Lind A.E."/>
            <person name="van Eijk R."/>
            <person name="Schleper C."/>
            <person name="Guy L."/>
            <person name="Ettema T.J."/>
        </authorList>
    </citation>
    <scope>NUCLEOTIDE SEQUENCE</scope>
</reference>